<dbReference type="PANTHER" id="PTHR44757:SF2">
    <property type="entry name" value="BIOFILM ARCHITECTURE MAINTENANCE PROTEIN MBAA"/>
    <property type="match status" value="1"/>
</dbReference>
<dbReference type="SMART" id="SM00091">
    <property type="entry name" value="PAS"/>
    <property type="match status" value="3"/>
</dbReference>
<accession>A0ABY6MN87</accession>
<dbReference type="CDD" id="cd01949">
    <property type="entry name" value="GGDEF"/>
    <property type="match status" value="1"/>
</dbReference>
<evidence type="ECO:0000259" key="1">
    <source>
        <dbReference type="PROSITE" id="PS50112"/>
    </source>
</evidence>
<dbReference type="PROSITE" id="PS50113">
    <property type="entry name" value="PAC"/>
    <property type="match status" value="1"/>
</dbReference>
<dbReference type="InterPro" id="IPR052155">
    <property type="entry name" value="Biofilm_reg_signaling"/>
</dbReference>
<dbReference type="NCBIfam" id="TIGR00254">
    <property type="entry name" value="GGDEF"/>
    <property type="match status" value="1"/>
</dbReference>
<dbReference type="PANTHER" id="PTHR44757">
    <property type="entry name" value="DIGUANYLATE CYCLASE DGCP"/>
    <property type="match status" value="1"/>
</dbReference>
<reference evidence="5" key="1">
    <citation type="submission" date="2022-10" db="EMBL/GenBank/DDBJ databases">
        <title>Complete genome sequence of Schlegelella aquatica LMG 23380.</title>
        <authorList>
            <person name="Musilova J."/>
            <person name="Kourilova X."/>
            <person name="Bezdicek M."/>
            <person name="Hermankova K."/>
            <person name="Obruca S."/>
            <person name="Sedlar K."/>
        </authorList>
    </citation>
    <scope>NUCLEOTIDE SEQUENCE</scope>
    <source>
        <strain evidence="5">LMG 23380</strain>
    </source>
</reference>
<dbReference type="PROSITE" id="PS50887">
    <property type="entry name" value="GGDEF"/>
    <property type="match status" value="1"/>
</dbReference>
<dbReference type="InterPro" id="IPR001610">
    <property type="entry name" value="PAC"/>
</dbReference>
<dbReference type="CDD" id="cd01948">
    <property type="entry name" value="EAL"/>
    <property type="match status" value="1"/>
</dbReference>
<feature type="domain" description="PAS" evidence="1">
    <location>
        <begin position="3"/>
        <end position="60"/>
    </location>
</feature>
<feature type="domain" description="PAC" evidence="2">
    <location>
        <begin position="324"/>
        <end position="376"/>
    </location>
</feature>
<dbReference type="InterPro" id="IPR001633">
    <property type="entry name" value="EAL_dom"/>
</dbReference>
<dbReference type="InterPro" id="IPR000700">
    <property type="entry name" value="PAS-assoc_C"/>
</dbReference>
<dbReference type="SUPFAM" id="SSF141868">
    <property type="entry name" value="EAL domain-like"/>
    <property type="match status" value="1"/>
</dbReference>
<dbReference type="SMART" id="SM00052">
    <property type="entry name" value="EAL"/>
    <property type="match status" value="1"/>
</dbReference>
<dbReference type="CDD" id="cd00130">
    <property type="entry name" value="PAS"/>
    <property type="match status" value="2"/>
</dbReference>
<dbReference type="Gene3D" id="3.20.20.450">
    <property type="entry name" value="EAL domain"/>
    <property type="match status" value="1"/>
</dbReference>
<dbReference type="Pfam" id="PF00990">
    <property type="entry name" value="GGDEF"/>
    <property type="match status" value="1"/>
</dbReference>
<name>A0ABY6MN87_9BURK</name>
<evidence type="ECO:0000259" key="4">
    <source>
        <dbReference type="PROSITE" id="PS50887"/>
    </source>
</evidence>
<evidence type="ECO:0000259" key="2">
    <source>
        <dbReference type="PROSITE" id="PS50113"/>
    </source>
</evidence>
<protein>
    <submittedName>
        <fullName evidence="5">EAL domain-containing protein</fullName>
    </submittedName>
</protein>
<dbReference type="RefSeq" id="WP_264891373.1">
    <property type="nucleotide sequence ID" value="NZ_CP110257.1"/>
</dbReference>
<feature type="domain" description="PAS" evidence="1">
    <location>
        <begin position="250"/>
        <end position="321"/>
    </location>
</feature>
<dbReference type="InterPro" id="IPR000014">
    <property type="entry name" value="PAS"/>
</dbReference>
<dbReference type="InterPro" id="IPR029787">
    <property type="entry name" value="Nucleotide_cyclase"/>
</dbReference>
<dbReference type="Gene3D" id="3.30.70.270">
    <property type="match status" value="1"/>
</dbReference>
<evidence type="ECO:0000313" key="5">
    <source>
        <dbReference type="EMBL" id="UZD53790.1"/>
    </source>
</evidence>
<dbReference type="Pfam" id="PF13188">
    <property type="entry name" value="PAS_8"/>
    <property type="match status" value="2"/>
</dbReference>
<dbReference type="InterPro" id="IPR035919">
    <property type="entry name" value="EAL_sf"/>
</dbReference>
<sequence>MTSAEQIQTLIDGMLEAVWIVDPLDLRVKAANRAAHDLLGVPGGSLVGRAVIELACTPEDVLFWEDAAAGLADRILSETLVARADGRMVHVERRVSRAKLGPTVSYYVVGMRDRSEQQRVEDELEKLIAELRATLESTADGILAVDLQGTIRGYNERFAQLWELPRRLLTRRDDQGVFAWMRHQVADPQAYLERLELIERSPLLEATDTLVLRNGKIIERQTLPQCSRGRPIGRVYSFRDITERVATESRLQLGAKVFEASLDGIFVCDPQLKLITVNPSFERLTGHPRQELIGQAADQLLQGASGQPLPFDRIRDVLHTEGLWEGELDLRQKGGHAGPCHLSLVRVPDERGRPLHFIGFVRDLSDKHAARRRIEELAYTDGLTGLPNRLLLNERIEFALALARRDQGPLAVLFVDLDRFKQINDSLGHAFGDRVLAEVAGRLKACVREVDTVARLGGDEFVVLVHQADARRAEMLARRILGTMGSPFALDDVTFTVTCSIGIALYPNDGITATDLIKNADAAMFRVKERGRAGFRFYQPQMNVDLLSRMKLDHAMRQGLPRGDFSLHYQPQVDLRTGAVVGAEALLRWRDEELGQVPPGRFIPVAEESGFIVTLGDWVLTQAVGQAARWHRAGRRWVVSINVSALQFQQPDFLERVASALAVSGLPADLLELELTESILVHDVDETLARLKALAKLGVRMAIDDFGTGYSSLGYLKRFPIRKLKIDRSFVNGLPSDESDVGIVRAIVHLARALGLKVIAEGVETQAQRQFLLEAGVDEFQGFLYSPAVPAEAFEASQTPTAEREVSR</sequence>
<evidence type="ECO:0000313" key="6">
    <source>
        <dbReference type="Proteomes" id="UP001163266"/>
    </source>
</evidence>
<gene>
    <name evidence="5" type="ORF">OMP39_08780</name>
</gene>
<dbReference type="Pfam" id="PF00563">
    <property type="entry name" value="EAL"/>
    <property type="match status" value="1"/>
</dbReference>
<proteinExistence type="predicted"/>
<dbReference type="Gene3D" id="3.30.450.20">
    <property type="entry name" value="PAS domain"/>
    <property type="match status" value="3"/>
</dbReference>
<feature type="domain" description="GGDEF" evidence="4">
    <location>
        <begin position="408"/>
        <end position="540"/>
    </location>
</feature>
<dbReference type="InterPro" id="IPR035965">
    <property type="entry name" value="PAS-like_dom_sf"/>
</dbReference>
<dbReference type="SMART" id="SM00086">
    <property type="entry name" value="PAC"/>
    <property type="match status" value="2"/>
</dbReference>
<dbReference type="InterPro" id="IPR000160">
    <property type="entry name" value="GGDEF_dom"/>
</dbReference>
<dbReference type="PROSITE" id="PS50112">
    <property type="entry name" value="PAS"/>
    <property type="match status" value="2"/>
</dbReference>
<dbReference type="NCBIfam" id="TIGR00229">
    <property type="entry name" value="sensory_box"/>
    <property type="match status" value="1"/>
</dbReference>
<organism evidence="5 6">
    <name type="scientific">Caldimonas aquatica</name>
    <dbReference type="NCBI Taxonomy" id="376175"/>
    <lineage>
        <taxon>Bacteria</taxon>
        <taxon>Pseudomonadati</taxon>
        <taxon>Pseudomonadota</taxon>
        <taxon>Betaproteobacteria</taxon>
        <taxon>Burkholderiales</taxon>
        <taxon>Sphaerotilaceae</taxon>
        <taxon>Caldimonas</taxon>
    </lineage>
</organism>
<dbReference type="Pfam" id="PF13426">
    <property type="entry name" value="PAS_9"/>
    <property type="match status" value="1"/>
</dbReference>
<feature type="domain" description="EAL" evidence="3">
    <location>
        <begin position="549"/>
        <end position="802"/>
    </location>
</feature>
<evidence type="ECO:0000259" key="3">
    <source>
        <dbReference type="PROSITE" id="PS50883"/>
    </source>
</evidence>
<dbReference type="Proteomes" id="UP001163266">
    <property type="component" value="Chromosome"/>
</dbReference>
<keyword evidence="6" id="KW-1185">Reference proteome</keyword>
<dbReference type="PROSITE" id="PS50883">
    <property type="entry name" value="EAL"/>
    <property type="match status" value="1"/>
</dbReference>
<dbReference type="EMBL" id="CP110257">
    <property type="protein sequence ID" value="UZD53790.1"/>
    <property type="molecule type" value="Genomic_DNA"/>
</dbReference>
<dbReference type="SMART" id="SM00267">
    <property type="entry name" value="GGDEF"/>
    <property type="match status" value="1"/>
</dbReference>
<dbReference type="SUPFAM" id="SSF55073">
    <property type="entry name" value="Nucleotide cyclase"/>
    <property type="match status" value="1"/>
</dbReference>
<dbReference type="InterPro" id="IPR043128">
    <property type="entry name" value="Rev_trsase/Diguanyl_cyclase"/>
</dbReference>
<dbReference type="SUPFAM" id="SSF55785">
    <property type="entry name" value="PYP-like sensor domain (PAS domain)"/>
    <property type="match status" value="3"/>
</dbReference>